<dbReference type="NCBIfam" id="NF033580">
    <property type="entry name" value="transpos_IS5_3"/>
    <property type="match status" value="1"/>
</dbReference>
<dbReference type="InterPro" id="IPR002559">
    <property type="entry name" value="Transposase_11"/>
</dbReference>
<dbReference type="GO" id="GO:0006313">
    <property type="term" value="P:DNA transposition"/>
    <property type="evidence" value="ECO:0007669"/>
    <property type="project" value="InterPro"/>
</dbReference>
<gene>
    <name evidence="3" type="ORF">Y036_5069</name>
</gene>
<evidence type="ECO:0000259" key="2">
    <source>
        <dbReference type="Pfam" id="PF13340"/>
    </source>
</evidence>
<comment type="caution">
    <text evidence="3">The sequence shown here is derived from an EMBL/GenBank/DDBJ whole genome shotgun (WGS) entry which is preliminary data.</text>
</comment>
<dbReference type="InterPro" id="IPR025161">
    <property type="entry name" value="IS402-like_dom"/>
</dbReference>
<reference evidence="3 4" key="1">
    <citation type="submission" date="2014-08" db="EMBL/GenBank/DDBJ databases">
        <authorList>
            <person name="Bunnell A."/>
            <person name="Chain P.S."/>
            <person name="Chertkov O."/>
            <person name="Currie B.J."/>
            <person name="Daligault H.E."/>
            <person name="Davenport K.W."/>
            <person name="Davis C."/>
            <person name="Gleasner C.D."/>
            <person name="Johnson S.L."/>
            <person name="Kaestli M."/>
            <person name="Koren S."/>
            <person name="Kunde Y.A."/>
            <person name="Mayo M."/>
            <person name="McMurry K.K."/>
            <person name="Price E.P."/>
            <person name="Reitenga K.G."/>
            <person name="Robison R."/>
            <person name="Rosovitz M.J."/>
            <person name="Sarovich D.S."/>
            <person name="Teshima H."/>
        </authorList>
    </citation>
    <scope>NUCLEOTIDE SEQUENCE [LARGE SCALE GENOMIC DNA]</scope>
    <source>
        <strain evidence="3 4">MSHR44</strain>
    </source>
</reference>
<dbReference type="GO" id="GO:0003677">
    <property type="term" value="F:DNA binding"/>
    <property type="evidence" value="ECO:0007669"/>
    <property type="project" value="InterPro"/>
</dbReference>
<name>A0AA40JGQ5_BURPE</name>
<dbReference type="Proteomes" id="UP000030475">
    <property type="component" value="Unassembled WGS sequence"/>
</dbReference>
<dbReference type="GO" id="GO:0004803">
    <property type="term" value="F:transposase activity"/>
    <property type="evidence" value="ECO:0007669"/>
    <property type="project" value="InterPro"/>
</dbReference>
<evidence type="ECO:0000259" key="1">
    <source>
        <dbReference type="Pfam" id="PF01609"/>
    </source>
</evidence>
<feature type="domain" description="Transposase IS4-like" evidence="1">
    <location>
        <begin position="103"/>
        <end position="259"/>
    </location>
</feature>
<dbReference type="Pfam" id="PF01609">
    <property type="entry name" value="DDE_Tnp_1"/>
    <property type="match status" value="1"/>
</dbReference>
<accession>A0AA40JGQ5</accession>
<feature type="domain" description="Insertion element IS402-like" evidence="2">
    <location>
        <begin position="7"/>
        <end position="85"/>
    </location>
</feature>
<protein>
    <submittedName>
        <fullName evidence="3">Transposase DDE domain protein</fullName>
    </submittedName>
</protein>
<dbReference type="PANTHER" id="PTHR30007">
    <property type="entry name" value="PHP DOMAIN PROTEIN"/>
    <property type="match status" value="1"/>
</dbReference>
<dbReference type="AlphaFoldDB" id="A0AA40JGQ5"/>
<dbReference type="PANTHER" id="PTHR30007:SF1">
    <property type="entry name" value="BLR1914 PROTEIN"/>
    <property type="match status" value="1"/>
</dbReference>
<dbReference type="EMBL" id="JQIM01000008">
    <property type="protein sequence ID" value="KGX15868.1"/>
    <property type="molecule type" value="Genomic_DNA"/>
</dbReference>
<proteinExistence type="predicted"/>
<organism evidence="3 4">
    <name type="scientific">Burkholderia pseudomallei</name>
    <name type="common">Pseudomonas pseudomallei</name>
    <dbReference type="NCBI Taxonomy" id="28450"/>
    <lineage>
        <taxon>Bacteria</taxon>
        <taxon>Pseudomonadati</taxon>
        <taxon>Pseudomonadota</taxon>
        <taxon>Betaproteobacteria</taxon>
        <taxon>Burkholderiales</taxon>
        <taxon>Burkholderiaceae</taxon>
        <taxon>Burkholderia</taxon>
        <taxon>pseudomallei group</taxon>
    </lineage>
</organism>
<sequence length="272" mass="31166">MAKPIIDDELWTLIEPLLPPSKPRRKKNPGRLPVSNRAALTGILFVLKTGLRWRYLPAEMGCGSGVTCWRRLRDWQVAGVWDRLHELLLAKAASSRPDRLLSSRCRFIIDSRRWGRPKTGPNPTDRARPGSKHHIVTDANGTPLAAILTGANVNDVTQLLPLIDAIPPIRGLRGHPLHRPRVVYADRGYDSERHRRALRNRGIEPVIAKRRTEHGSGLGKYRWVVERTHAWLHPFRRLRIRFERRADIHGAFLKLGCCLICWNTLRRAEQPL</sequence>
<dbReference type="RefSeq" id="WP_230387971.1">
    <property type="nucleotide sequence ID" value="NZ_KN323089.1"/>
</dbReference>
<evidence type="ECO:0000313" key="3">
    <source>
        <dbReference type="EMBL" id="KGX15868.1"/>
    </source>
</evidence>
<dbReference type="Pfam" id="PF13340">
    <property type="entry name" value="DUF4096"/>
    <property type="match status" value="1"/>
</dbReference>
<evidence type="ECO:0000313" key="4">
    <source>
        <dbReference type="Proteomes" id="UP000030475"/>
    </source>
</evidence>